<reference evidence="3 4" key="1">
    <citation type="submission" date="2020-12" db="EMBL/GenBank/DDBJ databases">
        <title>Effect of drift, selection, and recombination on the evolution of hybrid genomes in Candida yeast pathogens.</title>
        <authorList>
            <person name="Mixao V."/>
            <person name="Ksiezopolska E."/>
            <person name="Saus E."/>
            <person name="Boekhout T."/>
            <person name="Gacser A."/>
            <person name="Gabaldon T."/>
        </authorList>
    </citation>
    <scope>NUCLEOTIDE SEQUENCE [LARGE SCALE GENOMIC DNA]</scope>
    <source>
        <strain evidence="3 4">BP57</strain>
    </source>
</reference>
<proteinExistence type="inferred from homology"/>
<evidence type="ECO:0000313" key="3">
    <source>
        <dbReference type="EMBL" id="KAG5418549.1"/>
    </source>
</evidence>
<dbReference type="EMBL" id="JAEOAQ010000005">
    <property type="protein sequence ID" value="KAG5418549.1"/>
    <property type="molecule type" value="Genomic_DNA"/>
</dbReference>
<dbReference type="PANTHER" id="PTHR32470">
    <property type="entry name" value="ADH DEHYDROGENASE [UBIQUINONE] 1 ALPHA SUBCOMPLEX ASSEMBLY FACTOR 2"/>
    <property type="match status" value="1"/>
</dbReference>
<dbReference type="RefSeq" id="XP_067547665.1">
    <property type="nucleotide sequence ID" value="XM_067693111.1"/>
</dbReference>
<feature type="compositionally biased region" description="Basic and acidic residues" evidence="2">
    <location>
        <begin position="141"/>
        <end position="176"/>
    </location>
</feature>
<dbReference type="Pfam" id="PF05071">
    <property type="entry name" value="NDUFA12"/>
    <property type="match status" value="1"/>
</dbReference>
<evidence type="ECO:0000256" key="2">
    <source>
        <dbReference type="SAM" id="MobiDB-lite"/>
    </source>
</evidence>
<evidence type="ECO:0000313" key="4">
    <source>
        <dbReference type="Proteomes" id="UP000669133"/>
    </source>
</evidence>
<dbReference type="GeneID" id="93652706"/>
<protein>
    <recommendedName>
        <fullName evidence="5">NADH dehydrogenase [ubiquinone] 1 alpha subcomplex subunit</fullName>
    </recommendedName>
</protein>
<dbReference type="InterPro" id="IPR052618">
    <property type="entry name" value="ComplexI_NDUFA12"/>
</dbReference>
<sequence>MDIIKQKHPAWKRLLHKWQAKRNVPFRRKFFMGYDLYGNTYWEFTIDGNMTRLRRKLEPFKEEIFKVDYFKTIPPQWLQWLRRTRFDAPSLDELVSDQLRQQRLKILAQQADQKWQLEKLRLEEENKVKLLHELQRAELESAPKIENKKEAKKTKEIHDADNSHEDPWKQADESRNENPIQSTTIKPR</sequence>
<dbReference type="InterPro" id="IPR007763">
    <property type="entry name" value="NDUFA12"/>
</dbReference>
<gene>
    <name evidence="3" type="ORF">I9W82_004077</name>
</gene>
<name>A0A8H8DAA6_9ASCO</name>
<feature type="compositionally biased region" description="Polar residues" evidence="2">
    <location>
        <begin position="177"/>
        <end position="188"/>
    </location>
</feature>
<dbReference type="PANTHER" id="PTHR32470:SF2">
    <property type="entry name" value="NADH DEHYDROGENASE [UBIQUINONE] 1 ALPHA SUBCOMPLEX ASSEMBLY FACTOR 2"/>
    <property type="match status" value="1"/>
</dbReference>
<accession>A0A8H8DAA6</accession>
<comment type="caution">
    <text evidence="3">The sequence shown here is derived from an EMBL/GenBank/DDBJ whole genome shotgun (WGS) entry which is preliminary data.</text>
</comment>
<dbReference type="AlphaFoldDB" id="A0A8H8DAA6"/>
<feature type="region of interest" description="Disordered" evidence="2">
    <location>
        <begin position="141"/>
        <end position="188"/>
    </location>
</feature>
<comment type="similarity">
    <text evidence="1">Belongs to the complex I NDUFA12 subunit family.</text>
</comment>
<dbReference type="OrthoDB" id="10255576at2759"/>
<dbReference type="Proteomes" id="UP000669133">
    <property type="component" value="Unassembled WGS sequence"/>
</dbReference>
<dbReference type="GO" id="GO:0032981">
    <property type="term" value="P:mitochondrial respiratory chain complex I assembly"/>
    <property type="evidence" value="ECO:0007669"/>
    <property type="project" value="TreeGrafter"/>
</dbReference>
<dbReference type="GO" id="GO:0005739">
    <property type="term" value="C:mitochondrion"/>
    <property type="evidence" value="ECO:0007669"/>
    <property type="project" value="TreeGrafter"/>
</dbReference>
<dbReference type="GO" id="GO:0045271">
    <property type="term" value="C:respiratory chain complex I"/>
    <property type="evidence" value="ECO:0007669"/>
    <property type="project" value="InterPro"/>
</dbReference>
<keyword evidence="4" id="KW-1185">Reference proteome</keyword>
<evidence type="ECO:0008006" key="5">
    <source>
        <dbReference type="Google" id="ProtNLM"/>
    </source>
</evidence>
<organism evidence="3 4">
    <name type="scientific">Candida metapsilosis</name>
    <dbReference type="NCBI Taxonomy" id="273372"/>
    <lineage>
        <taxon>Eukaryota</taxon>
        <taxon>Fungi</taxon>
        <taxon>Dikarya</taxon>
        <taxon>Ascomycota</taxon>
        <taxon>Saccharomycotina</taxon>
        <taxon>Pichiomycetes</taxon>
        <taxon>Debaryomycetaceae</taxon>
        <taxon>Candida/Lodderomyces clade</taxon>
        <taxon>Candida</taxon>
    </lineage>
</organism>
<evidence type="ECO:0000256" key="1">
    <source>
        <dbReference type="ARBA" id="ARBA00007355"/>
    </source>
</evidence>